<dbReference type="RefSeq" id="WP_141656252.1">
    <property type="nucleotide sequence ID" value="NZ_FCOR01000014.1"/>
</dbReference>
<dbReference type="STRING" id="1586267.GCA_001418685_01892"/>
<dbReference type="InterPro" id="IPR043744">
    <property type="entry name" value="DUF5689"/>
</dbReference>
<dbReference type="Proteomes" id="UP000182761">
    <property type="component" value="Unassembled WGS sequence"/>
</dbReference>
<evidence type="ECO:0000313" key="2">
    <source>
        <dbReference type="EMBL" id="CVK17023.1"/>
    </source>
</evidence>
<reference evidence="2 3" key="1">
    <citation type="submission" date="2016-01" db="EMBL/GenBank/DDBJ databases">
        <authorList>
            <person name="McClelland M."/>
            <person name="Jain A."/>
            <person name="Saraogi P."/>
            <person name="Mendelson R."/>
            <person name="Westerman R."/>
            <person name="SanMiguel P."/>
            <person name="Csonka L."/>
        </authorList>
    </citation>
    <scope>NUCLEOTIDE SEQUENCE [LARGE SCALE GENOMIC DNA]</scope>
    <source>
        <strain evidence="2 3">R-53146</strain>
    </source>
</reference>
<keyword evidence="3" id="KW-1185">Reference proteome</keyword>
<dbReference type="OrthoDB" id="1492759at2"/>
<dbReference type="AlphaFoldDB" id="A0A0X3AS14"/>
<evidence type="ECO:0000259" key="1">
    <source>
        <dbReference type="Pfam" id="PF18942"/>
    </source>
</evidence>
<name>A0A0X3AS14_9FLAO</name>
<dbReference type="Pfam" id="PF18942">
    <property type="entry name" value="DUF5689"/>
    <property type="match status" value="1"/>
</dbReference>
<dbReference type="PROSITE" id="PS51257">
    <property type="entry name" value="PROKAR_LIPOPROTEIN"/>
    <property type="match status" value="1"/>
</dbReference>
<evidence type="ECO:0000313" key="3">
    <source>
        <dbReference type="Proteomes" id="UP000182761"/>
    </source>
</evidence>
<organism evidence="2 3">
    <name type="scientific">Apibacter mensalis</name>
    <dbReference type="NCBI Taxonomy" id="1586267"/>
    <lineage>
        <taxon>Bacteria</taxon>
        <taxon>Pseudomonadati</taxon>
        <taxon>Bacteroidota</taxon>
        <taxon>Flavobacteriia</taxon>
        <taxon>Flavobacteriales</taxon>
        <taxon>Weeksellaceae</taxon>
        <taxon>Apibacter</taxon>
    </lineage>
</organism>
<sequence>MIKNTMLFIITSWFLMSCVHDDDYKDPPVNQGQVIGATLDIPYLLKTAPVFTGKNGVEARAFSNGEVLEGYVISSDHAGNVYKNLFVVTEDGSQGIMLSINKSSLYTDYPLGSKIYIKLDNLCYGKQNGMVQIGLLPTQPKKYVVDPITPSIMNSNIVLGKDKKNEEELVIKTNASGKLLTVKEINNNEKYLCTLVEISGVEFNEPGKTFVRNHSSTDNQINTMNLNYFAVPVSNYASFSGYKIPYGEGKLRGIMTRYDGMYKTYRLIIRTIDDVKDFPTTQPFFIETFNKVSDVPSKPKINNAIGFDNSQPVTYNDRYGKADIRTSGVSFPNPLVWLPAKTNASLLIDHINTSGHKQMTLSFKLNVGIFNSFDIGYVDDLILKCNDIEIELPHIALDVSNNKNTFYTVRIAIPDGTQKIEFFGSASKNKKGIRIDNIQLED</sequence>
<proteinExistence type="predicted"/>
<accession>A0A0X3AS14</accession>
<gene>
    <name evidence="2" type="ORF">Ga0061079_11438</name>
</gene>
<protein>
    <recommendedName>
        <fullName evidence="1">DUF5689 domain-containing protein</fullName>
    </recommendedName>
</protein>
<feature type="domain" description="DUF5689" evidence="1">
    <location>
        <begin position="63"/>
        <end position="275"/>
    </location>
</feature>
<dbReference type="EMBL" id="FCOR01000014">
    <property type="protein sequence ID" value="CVK17023.1"/>
    <property type="molecule type" value="Genomic_DNA"/>
</dbReference>